<accession>A0A495DTV8</accession>
<dbReference type="InterPro" id="IPR000917">
    <property type="entry name" value="Sulfatase_N"/>
</dbReference>
<dbReference type="PROSITE" id="PS51257">
    <property type="entry name" value="PROKAR_LIPOPROTEIN"/>
    <property type="match status" value="1"/>
</dbReference>
<organism evidence="6 7">
    <name type="scientific">Maribacter vaceletii</name>
    <dbReference type="NCBI Taxonomy" id="1206816"/>
    <lineage>
        <taxon>Bacteria</taxon>
        <taxon>Pseudomonadati</taxon>
        <taxon>Bacteroidota</taxon>
        <taxon>Flavobacteriia</taxon>
        <taxon>Flavobacteriales</taxon>
        <taxon>Flavobacteriaceae</taxon>
        <taxon>Maribacter</taxon>
    </lineage>
</organism>
<evidence type="ECO:0000256" key="1">
    <source>
        <dbReference type="ARBA" id="ARBA00008779"/>
    </source>
</evidence>
<protein>
    <submittedName>
        <fullName evidence="6">Arylsulfatase A-like enzyme</fullName>
    </submittedName>
</protein>
<dbReference type="InterPro" id="IPR024607">
    <property type="entry name" value="Sulfatase_CS"/>
</dbReference>
<evidence type="ECO:0000259" key="5">
    <source>
        <dbReference type="Pfam" id="PF00884"/>
    </source>
</evidence>
<comment type="similarity">
    <text evidence="1">Belongs to the sulfatase family.</text>
</comment>
<dbReference type="GO" id="GO:0046872">
    <property type="term" value="F:metal ion binding"/>
    <property type="evidence" value="ECO:0007669"/>
    <property type="project" value="UniProtKB-KW"/>
</dbReference>
<dbReference type="Pfam" id="PF00884">
    <property type="entry name" value="Sulfatase"/>
    <property type="match status" value="1"/>
</dbReference>
<evidence type="ECO:0000313" key="7">
    <source>
        <dbReference type="Proteomes" id="UP000269412"/>
    </source>
</evidence>
<keyword evidence="7" id="KW-1185">Reference proteome</keyword>
<dbReference type="Gene3D" id="3.40.720.10">
    <property type="entry name" value="Alkaline Phosphatase, subunit A"/>
    <property type="match status" value="1"/>
</dbReference>
<dbReference type="EMBL" id="RBIQ01000010">
    <property type="protein sequence ID" value="RKR08052.1"/>
    <property type="molecule type" value="Genomic_DNA"/>
</dbReference>
<comment type="caution">
    <text evidence="6">The sequence shown here is derived from an EMBL/GenBank/DDBJ whole genome shotgun (WGS) entry which is preliminary data.</text>
</comment>
<keyword evidence="2" id="KW-0479">Metal-binding</keyword>
<evidence type="ECO:0000256" key="4">
    <source>
        <dbReference type="ARBA" id="ARBA00022837"/>
    </source>
</evidence>
<dbReference type="Proteomes" id="UP000269412">
    <property type="component" value="Unassembled WGS sequence"/>
</dbReference>
<keyword evidence="4" id="KW-0106">Calcium</keyword>
<dbReference type="SUPFAM" id="SSF53649">
    <property type="entry name" value="Alkaline phosphatase-like"/>
    <property type="match status" value="1"/>
</dbReference>
<evidence type="ECO:0000313" key="6">
    <source>
        <dbReference type="EMBL" id="RKR08052.1"/>
    </source>
</evidence>
<dbReference type="InterPro" id="IPR017850">
    <property type="entry name" value="Alkaline_phosphatase_core_sf"/>
</dbReference>
<dbReference type="PANTHER" id="PTHR42693">
    <property type="entry name" value="ARYLSULFATASE FAMILY MEMBER"/>
    <property type="match status" value="1"/>
</dbReference>
<evidence type="ECO:0000256" key="3">
    <source>
        <dbReference type="ARBA" id="ARBA00022801"/>
    </source>
</evidence>
<dbReference type="GO" id="GO:0004065">
    <property type="term" value="F:arylsulfatase activity"/>
    <property type="evidence" value="ECO:0007669"/>
    <property type="project" value="TreeGrafter"/>
</dbReference>
<keyword evidence="3" id="KW-0378">Hydrolase</keyword>
<dbReference type="PROSITE" id="PS00523">
    <property type="entry name" value="SULFATASE_1"/>
    <property type="match status" value="1"/>
</dbReference>
<name>A0A495DTV8_9FLAO</name>
<reference evidence="6 7" key="1">
    <citation type="submission" date="2018-10" db="EMBL/GenBank/DDBJ databases">
        <title>Genomic Encyclopedia of Archaeal and Bacterial Type Strains, Phase II (KMG-II): from individual species to whole genera.</title>
        <authorList>
            <person name="Goeker M."/>
        </authorList>
    </citation>
    <scope>NUCLEOTIDE SEQUENCE [LARGE SCALE GENOMIC DNA]</scope>
    <source>
        <strain evidence="6 7">DSM 25230</strain>
    </source>
</reference>
<gene>
    <name evidence="6" type="ORF">CLV91_2818</name>
</gene>
<proteinExistence type="inferred from homology"/>
<feature type="domain" description="Sulfatase N-terminal" evidence="5">
    <location>
        <begin position="49"/>
        <end position="351"/>
    </location>
</feature>
<dbReference type="RefSeq" id="WP_121068817.1">
    <property type="nucleotide sequence ID" value="NZ_RBIQ01000010.1"/>
</dbReference>
<dbReference type="OrthoDB" id="756520at2"/>
<dbReference type="InterPro" id="IPR050738">
    <property type="entry name" value="Sulfatase"/>
</dbReference>
<dbReference type="PANTHER" id="PTHR42693:SF33">
    <property type="entry name" value="ARYLSULFATASE"/>
    <property type="match status" value="1"/>
</dbReference>
<evidence type="ECO:0000256" key="2">
    <source>
        <dbReference type="ARBA" id="ARBA00022723"/>
    </source>
</evidence>
<dbReference type="AlphaFoldDB" id="A0A495DTV8"/>
<sequence length="444" mass="49444">MKNIVILLNNIKKLFFAIIIVTIYSCSTDKVTNEVDVDTDNTDSNENTPNILLIIADDIGKDAINGFSEGNIKPNTPNIDAIRNSGLSFTNFWAYPTCSPTRATILTGKYGYHTGVKWAGDELDLSEKSLQKYINEETNNKYSTALVGKWHLSGSNSSFNPEVYGIDYFSGLIRGEAQSYYNWLLTEDGTGNLENEYTTKKFTDVAIDWISKQNKPWFMWLAHNAPHTPFHAPPVEMHNQGNLPDYEEGMDAMPYFMAAIEALDFQIGRLLESIPTDERENTVIIFLGDNGTPNEVAQEPYLGSTAKGSLHQGGVNVPLFISGKGVSRTGDINNLITSTDLFATIAEIAGISVSEINDSKSFKPLFTQDAAIRNFQYAESNNRKEAWVISNGSYKLFENVDGDKEFFILDNDPYENNNLLNGVLTTNETNAKLGLEAQLLEIRK</sequence>